<dbReference type="AlphaFoldDB" id="A0A1X9NDR0"/>
<dbReference type="Proteomes" id="UP000193450">
    <property type="component" value="Chromosome"/>
</dbReference>
<proteinExistence type="predicted"/>
<sequence length="67" mass="7536">MHHELISRQVFCPYCGEQFEALIDSSEGDTHYTEDCYVCCKPIIFVCSIDHSGDVNVTTLSEDDAAF</sequence>
<dbReference type="RefSeq" id="WP_085758688.1">
    <property type="nucleotide sequence ID" value="NZ_CP019343.1"/>
</dbReference>
<dbReference type="EMBL" id="CP019343">
    <property type="protein sequence ID" value="ARN74542.1"/>
    <property type="molecule type" value="Genomic_DNA"/>
</dbReference>
<dbReference type="Pfam" id="PF14255">
    <property type="entry name" value="Zn_ribbon_21"/>
    <property type="match status" value="1"/>
</dbReference>
<dbReference type="STRING" id="716816.BST96_10665"/>
<dbReference type="InterPro" id="IPR025990">
    <property type="entry name" value="zinc_ribbon_bacterial"/>
</dbReference>
<dbReference type="KEGG" id="osg:BST96_10665"/>
<dbReference type="InterPro" id="IPR017143">
    <property type="entry name" value="UCP037225"/>
</dbReference>
<protein>
    <recommendedName>
        <fullName evidence="3">CPXCG motif-containing cysteine-rich protein</fullName>
    </recommendedName>
</protein>
<evidence type="ECO:0008006" key="3">
    <source>
        <dbReference type="Google" id="ProtNLM"/>
    </source>
</evidence>
<keyword evidence="2" id="KW-1185">Reference proteome</keyword>
<organism evidence="1 2">
    <name type="scientific">Oceanicoccus sagamiensis</name>
    <dbReference type="NCBI Taxonomy" id="716816"/>
    <lineage>
        <taxon>Bacteria</taxon>
        <taxon>Pseudomonadati</taxon>
        <taxon>Pseudomonadota</taxon>
        <taxon>Gammaproteobacteria</taxon>
        <taxon>Cellvibrionales</taxon>
        <taxon>Spongiibacteraceae</taxon>
        <taxon>Oceanicoccus</taxon>
    </lineage>
</organism>
<reference evidence="1 2" key="1">
    <citation type="submission" date="2016-11" db="EMBL/GenBank/DDBJ databases">
        <title>Trade-off between light-utilization and light-protection in marine flavobacteria.</title>
        <authorList>
            <person name="Kumagai Y."/>
        </authorList>
    </citation>
    <scope>NUCLEOTIDE SEQUENCE [LARGE SCALE GENOMIC DNA]</scope>
    <source>
        <strain evidence="1 2">NBRC 107125</strain>
    </source>
</reference>
<gene>
    <name evidence="1" type="ORF">BST96_10665</name>
</gene>
<accession>A0A1X9NDR0</accession>
<evidence type="ECO:0000313" key="1">
    <source>
        <dbReference type="EMBL" id="ARN74542.1"/>
    </source>
</evidence>
<dbReference type="PIRSF" id="PIRSF037225">
    <property type="entry name" value="UCP037225"/>
    <property type="match status" value="1"/>
</dbReference>
<evidence type="ECO:0000313" key="2">
    <source>
        <dbReference type="Proteomes" id="UP000193450"/>
    </source>
</evidence>
<name>A0A1X9NDR0_9GAMM</name>